<evidence type="ECO:0000313" key="2">
    <source>
        <dbReference type="Proteomes" id="UP001163046"/>
    </source>
</evidence>
<reference evidence="1" key="1">
    <citation type="submission" date="2023-01" db="EMBL/GenBank/DDBJ databases">
        <title>Genome assembly of the deep-sea coral Lophelia pertusa.</title>
        <authorList>
            <person name="Herrera S."/>
            <person name="Cordes E."/>
        </authorList>
    </citation>
    <scope>NUCLEOTIDE SEQUENCE</scope>
    <source>
        <strain evidence="1">USNM1676648</strain>
        <tissue evidence="1">Polyp</tissue>
    </source>
</reference>
<dbReference type="OrthoDB" id="6017at2759"/>
<gene>
    <name evidence="1" type="primary">SMARCA4_4</name>
    <name evidence="1" type="ORF">OS493_040596</name>
</gene>
<feature type="non-terminal residue" evidence="1">
    <location>
        <position position="97"/>
    </location>
</feature>
<sequence>VIQAGMFNQNSTGSERRAFLISLLGEDNEDEEEESEVPDDETVNQNDCTNRRRIELFQRMDIERRRLEVREAGSLRRRPRLMQVSELPRWIVKDDAE</sequence>
<protein>
    <submittedName>
        <fullName evidence="1">Transcription activator BRG1</fullName>
    </submittedName>
</protein>
<dbReference type="EMBL" id="MU826308">
    <property type="protein sequence ID" value="KAJ7381539.1"/>
    <property type="molecule type" value="Genomic_DNA"/>
</dbReference>
<feature type="non-terminal residue" evidence="1">
    <location>
        <position position="1"/>
    </location>
</feature>
<name>A0A9X0D1L5_9CNID</name>
<dbReference type="AlphaFoldDB" id="A0A9X0D1L5"/>
<evidence type="ECO:0000313" key="1">
    <source>
        <dbReference type="EMBL" id="KAJ7381539.1"/>
    </source>
</evidence>
<keyword evidence="2" id="KW-1185">Reference proteome</keyword>
<proteinExistence type="predicted"/>
<comment type="caution">
    <text evidence="1">The sequence shown here is derived from an EMBL/GenBank/DDBJ whole genome shotgun (WGS) entry which is preliminary data.</text>
</comment>
<accession>A0A9X0D1L5</accession>
<dbReference type="Proteomes" id="UP001163046">
    <property type="component" value="Unassembled WGS sequence"/>
</dbReference>
<organism evidence="1 2">
    <name type="scientific">Desmophyllum pertusum</name>
    <dbReference type="NCBI Taxonomy" id="174260"/>
    <lineage>
        <taxon>Eukaryota</taxon>
        <taxon>Metazoa</taxon>
        <taxon>Cnidaria</taxon>
        <taxon>Anthozoa</taxon>
        <taxon>Hexacorallia</taxon>
        <taxon>Scleractinia</taxon>
        <taxon>Caryophylliina</taxon>
        <taxon>Caryophylliidae</taxon>
        <taxon>Desmophyllum</taxon>
    </lineage>
</organism>